<name>A0ABS8C2U3_9ALTE</name>
<accession>A0ABS8C2U3</accession>
<organism evidence="1 2">
    <name type="scientific">Alishewanella maricola</name>
    <dbReference type="NCBI Taxonomy" id="2795740"/>
    <lineage>
        <taxon>Bacteria</taxon>
        <taxon>Pseudomonadati</taxon>
        <taxon>Pseudomonadota</taxon>
        <taxon>Gammaproteobacteria</taxon>
        <taxon>Alteromonadales</taxon>
        <taxon>Alteromonadaceae</taxon>
        <taxon>Alishewanella</taxon>
    </lineage>
</organism>
<comment type="caution">
    <text evidence="1">The sequence shown here is derived from an EMBL/GenBank/DDBJ whole genome shotgun (WGS) entry which is preliminary data.</text>
</comment>
<proteinExistence type="predicted"/>
<evidence type="ECO:0000313" key="1">
    <source>
        <dbReference type="EMBL" id="MCB5226630.1"/>
    </source>
</evidence>
<protein>
    <submittedName>
        <fullName evidence="1">Uncharacterized protein</fullName>
    </submittedName>
</protein>
<reference evidence="1 2" key="1">
    <citation type="submission" date="2021-10" db="EMBL/GenBank/DDBJ databases">
        <title>Alishewanella koreense sp. nov. isolated from seawater of southwestern coast in South Korea and the proposal for the reclassification of Rheinheimera perlucida and Rheinheimera tuosuensis as Arsukibacterium perlucida and Arsukibacterium tuosuensis.</title>
        <authorList>
            <person name="Kim K.H."/>
            <person name="Ruan W."/>
            <person name="Kim K.R."/>
            <person name="Baek J.H."/>
            <person name="Jeon C.O."/>
        </authorList>
    </citation>
    <scope>NUCLEOTIDE SEQUENCE [LARGE SCALE GENOMIC DNA]</scope>
    <source>
        <strain evidence="1 2">16-MA</strain>
    </source>
</reference>
<sequence>MKDGTVTYIGVATSLGSGRYAGQGLGKRSQVYTKVINDAHTPTDPRLIDSGAMMTIGFPQEYAYLANALELFLIGRMDTEYNLNRPGKFIKP</sequence>
<gene>
    <name evidence="1" type="ORF">JAO78_007345</name>
</gene>
<evidence type="ECO:0000313" key="2">
    <source>
        <dbReference type="Proteomes" id="UP000633814"/>
    </source>
</evidence>
<dbReference type="RefSeq" id="WP_226750728.1">
    <property type="nucleotide sequence ID" value="NZ_JAEINI020000004.1"/>
</dbReference>
<dbReference type="EMBL" id="JAEINI020000004">
    <property type="protein sequence ID" value="MCB5226630.1"/>
    <property type="molecule type" value="Genomic_DNA"/>
</dbReference>
<dbReference type="Proteomes" id="UP000633814">
    <property type="component" value="Unassembled WGS sequence"/>
</dbReference>
<keyword evidence="2" id="KW-1185">Reference proteome</keyword>